<dbReference type="InterPro" id="IPR043426">
    <property type="entry name" value="MltB-like"/>
</dbReference>
<proteinExistence type="predicted"/>
<feature type="domain" description="Transglycosylase SLT" evidence="2">
    <location>
        <begin position="33"/>
        <end position="239"/>
    </location>
</feature>
<evidence type="ECO:0000313" key="3">
    <source>
        <dbReference type="EMBL" id="MBJ3778609.1"/>
    </source>
</evidence>
<evidence type="ECO:0000313" key="4">
    <source>
        <dbReference type="Proteomes" id="UP000609531"/>
    </source>
</evidence>
<gene>
    <name evidence="3" type="ORF">JCR33_23105</name>
</gene>
<keyword evidence="1" id="KW-0732">Signal</keyword>
<comment type="caution">
    <text evidence="3">The sequence shown here is derived from an EMBL/GenBank/DDBJ whole genome shotgun (WGS) entry which is preliminary data.</text>
</comment>
<dbReference type="NCBIfam" id="TIGR02283">
    <property type="entry name" value="MltB_2"/>
    <property type="match status" value="1"/>
</dbReference>
<dbReference type="PANTHER" id="PTHR30163:SF8">
    <property type="entry name" value="LYTIC MUREIN TRANSGLYCOSYLASE"/>
    <property type="match status" value="1"/>
</dbReference>
<keyword evidence="4" id="KW-1185">Reference proteome</keyword>
<dbReference type="Pfam" id="PF13406">
    <property type="entry name" value="SLT_2"/>
    <property type="match status" value="1"/>
</dbReference>
<dbReference type="Proteomes" id="UP000609531">
    <property type="component" value="Unassembled WGS sequence"/>
</dbReference>
<name>A0A934IL28_9HYPH</name>
<dbReference type="RefSeq" id="WP_198884515.1">
    <property type="nucleotide sequence ID" value="NZ_JAEKJA010000033.1"/>
</dbReference>
<accession>A0A934IL28</accession>
<dbReference type="SUPFAM" id="SSF53955">
    <property type="entry name" value="Lysozyme-like"/>
    <property type="match status" value="1"/>
</dbReference>
<reference evidence="3" key="1">
    <citation type="submission" date="2020-12" db="EMBL/GenBank/DDBJ databases">
        <title>Bacterial taxonomy.</title>
        <authorList>
            <person name="Pan X."/>
        </authorList>
    </citation>
    <scope>NUCLEOTIDE SEQUENCE</scope>
    <source>
        <strain evidence="3">B2012</strain>
    </source>
</reference>
<organism evidence="3 4">
    <name type="scientific">Acuticoccus mangrovi</name>
    <dbReference type="NCBI Taxonomy" id="2796142"/>
    <lineage>
        <taxon>Bacteria</taxon>
        <taxon>Pseudomonadati</taxon>
        <taxon>Pseudomonadota</taxon>
        <taxon>Alphaproteobacteria</taxon>
        <taxon>Hyphomicrobiales</taxon>
        <taxon>Amorphaceae</taxon>
        <taxon>Acuticoccus</taxon>
    </lineage>
</organism>
<feature type="chain" id="PRO_5038083861" evidence="1">
    <location>
        <begin position="24"/>
        <end position="270"/>
    </location>
</feature>
<dbReference type="PANTHER" id="PTHR30163">
    <property type="entry name" value="MEMBRANE-BOUND LYTIC MUREIN TRANSGLYCOSYLASE B"/>
    <property type="match status" value="1"/>
</dbReference>
<evidence type="ECO:0000256" key="1">
    <source>
        <dbReference type="SAM" id="SignalP"/>
    </source>
</evidence>
<dbReference type="GO" id="GO:0008933">
    <property type="term" value="F:peptidoglycan lytic transglycosylase activity"/>
    <property type="evidence" value="ECO:0007669"/>
    <property type="project" value="TreeGrafter"/>
</dbReference>
<dbReference type="FunFam" id="1.10.8.350:FF:000001">
    <property type="entry name" value="Lytic murein transglycosylase B"/>
    <property type="match status" value="1"/>
</dbReference>
<sequence>MANWRLRVIAATLAALTSVGAAAAPCGNTSAGFANWLAAFKREAVAAGISPRTVETALSGVTYSKRIVGYDRNQKSFRLSYEDFYRRRVDQNMIRRGRAYLAKNAAMIGRIEQRYGVPGALVVAIWALETGFGRDIGNLSIIRSLATLAYDCRRSDFFTAELLAALEIIDDGDMRVSEMKGAWAGEIGQTQFLATRYVAYAVDFDGDGRRDLVRSVPDALASTANWFRRNGWRPGAPWDEGTANYAVIGKWNRATVYQRTIAALTTELAR</sequence>
<evidence type="ECO:0000259" key="2">
    <source>
        <dbReference type="Pfam" id="PF13406"/>
    </source>
</evidence>
<feature type="signal peptide" evidence="1">
    <location>
        <begin position="1"/>
        <end position="23"/>
    </location>
</feature>
<dbReference type="Gene3D" id="1.10.8.350">
    <property type="entry name" value="Bacterial muramidase"/>
    <property type="match status" value="1"/>
</dbReference>
<dbReference type="InterPro" id="IPR011970">
    <property type="entry name" value="MltB_2"/>
</dbReference>
<dbReference type="GO" id="GO:0009253">
    <property type="term" value="P:peptidoglycan catabolic process"/>
    <property type="evidence" value="ECO:0007669"/>
    <property type="project" value="TreeGrafter"/>
</dbReference>
<dbReference type="InterPro" id="IPR031304">
    <property type="entry name" value="SLT_2"/>
</dbReference>
<dbReference type="Gene3D" id="1.10.530.10">
    <property type="match status" value="1"/>
</dbReference>
<protein>
    <submittedName>
        <fullName evidence="3">Lytic murein transglycosylase</fullName>
    </submittedName>
</protein>
<dbReference type="EMBL" id="JAEKJA010000033">
    <property type="protein sequence ID" value="MBJ3778609.1"/>
    <property type="molecule type" value="Genomic_DNA"/>
</dbReference>
<dbReference type="InterPro" id="IPR023346">
    <property type="entry name" value="Lysozyme-like_dom_sf"/>
</dbReference>
<dbReference type="AlphaFoldDB" id="A0A934IL28"/>